<dbReference type="Proteomes" id="UP000799754">
    <property type="component" value="Unassembled WGS sequence"/>
</dbReference>
<accession>A0ACB6RQ35</accession>
<reference evidence="1" key="1">
    <citation type="journal article" date="2020" name="Stud. Mycol.">
        <title>101 Dothideomycetes genomes: a test case for predicting lifestyles and emergence of pathogens.</title>
        <authorList>
            <person name="Haridas S."/>
            <person name="Albert R."/>
            <person name="Binder M."/>
            <person name="Bloem J."/>
            <person name="Labutti K."/>
            <person name="Salamov A."/>
            <person name="Andreopoulos B."/>
            <person name="Baker S."/>
            <person name="Barry K."/>
            <person name="Bills G."/>
            <person name="Bluhm B."/>
            <person name="Cannon C."/>
            <person name="Castanera R."/>
            <person name="Culley D."/>
            <person name="Daum C."/>
            <person name="Ezra D."/>
            <person name="Gonzalez J."/>
            <person name="Henrissat B."/>
            <person name="Kuo A."/>
            <person name="Liang C."/>
            <person name="Lipzen A."/>
            <person name="Lutzoni F."/>
            <person name="Magnuson J."/>
            <person name="Mondo S."/>
            <person name="Nolan M."/>
            <person name="Ohm R."/>
            <person name="Pangilinan J."/>
            <person name="Park H.-J."/>
            <person name="Ramirez L."/>
            <person name="Alfaro M."/>
            <person name="Sun H."/>
            <person name="Tritt A."/>
            <person name="Yoshinaga Y."/>
            <person name="Zwiers L.-H."/>
            <person name="Turgeon B."/>
            <person name="Goodwin S."/>
            <person name="Spatafora J."/>
            <person name="Crous P."/>
            <person name="Grigoriev I."/>
        </authorList>
    </citation>
    <scope>NUCLEOTIDE SEQUENCE</scope>
    <source>
        <strain evidence="1">CBS 525.71</strain>
    </source>
</reference>
<name>A0ACB6RQ35_9PLEO</name>
<sequence length="211" mass="24074">MPPHNLSRYMAHCLNAEIHTGMASLIQAATLHRFTHTGSSNLALPIVVPIVVGVVLIVANLPMPKSFFLNFATKVGICRGKDEASARPWFGRKSPDTESSTTEKPQPTFVERHLEMLRAWQKPAQPPLPLYLAKPDSAYQPRRPTGMKFKEWQECQRNAVVRPNPMHEFKLTGVCVKGPAHWKKIAKEMEARKSWWRRRKTSHGCRHPEIR</sequence>
<organism evidence="1 2">
    <name type="scientific">Macroventuria anomochaeta</name>
    <dbReference type="NCBI Taxonomy" id="301207"/>
    <lineage>
        <taxon>Eukaryota</taxon>
        <taxon>Fungi</taxon>
        <taxon>Dikarya</taxon>
        <taxon>Ascomycota</taxon>
        <taxon>Pezizomycotina</taxon>
        <taxon>Dothideomycetes</taxon>
        <taxon>Pleosporomycetidae</taxon>
        <taxon>Pleosporales</taxon>
        <taxon>Pleosporineae</taxon>
        <taxon>Didymellaceae</taxon>
        <taxon>Macroventuria</taxon>
    </lineage>
</organism>
<proteinExistence type="predicted"/>
<dbReference type="EMBL" id="MU006738">
    <property type="protein sequence ID" value="KAF2623264.1"/>
    <property type="molecule type" value="Genomic_DNA"/>
</dbReference>
<comment type="caution">
    <text evidence="1">The sequence shown here is derived from an EMBL/GenBank/DDBJ whole genome shotgun (WGS) entry which is preliminary data.</text>
</comment>
<evidence type="ECO:0000313" key="2">
    <source>
        <dbReference type="Proteomes" id="UP000799754"/>
    </source>
</evidence>
<gene>
    <name evidence="1" type="ORF">BU25DRAFT_181222</name>
</gene>
<keyword evidence="2" id="KW-1185">Reference proteome</keyword>
<protein>
    <submittedName>
        <fullName evidence="1">Uncharacterized protein</fullName>
    </submittedName>
</protein>
<evidence type="ECO:0000313" key="1">
    <source>
        <dbReference type="EMBL" id="KAF2623264.1"/>
    </source>
</evidence>